<dbReference type="AlphaFoldDB" id="A0A081RLW9"/>
<dbReference type="Proteomes" id="UP000028059">
    <property type="component" value="Unassembled WGS sequence"/>
</dbReference>
<evidence type="ECO:0000259" key="1">
    <source>
        <dbReference type="Pfam" id="PF04266"/>
    </source>
</evidence>
<dbReference type="SUPFAM" id="SSF88697">
    <property type="entry name" value="PUA domain-like"/>
    <property type="match status" value="1"/>
</dbReference>
<gene>
    <name evidence="2" type="ORF">AAA799N04_01358</name>
</gene>
<reference evidence="2 3" key="1">
    <citation type="submission" date="2014-06" db="EMBL/GenBank/DDBJ databases">
        <authorList>
            <person name="Ngugi D.K."/>
            <person name="Blom J."/>
            <person name="Alam I."/>
            <person name="Rashid M."/>
            <person name="Ba Alawi W."/>
            <person name="Zhang G."/>
            <person name="Hikmawan T."/>
            <person name="Guan Y."/>
            <person name="Antunes A."/>
            <person name="Siam R."/>
            <person name="ElDorry H."/>
            <person name="Bajic V."/>
            <person name="Stingl U."/>
        </authorList>
    </citation>
    <scope>NUCLEOTIDE SEQUENCE [LARGE SCALE GENOMIC DNA]</scope>
    <source>
        <strain evidence="2">SCGC AAA799-N04</strain>
    </source>
</reference>
<dbReference type="EMBL" id="JOKN01000028">
    <property type="protein sequence ID" value="KEQ56192.1"/>
    <property type="molecule type" value="Genomic_DNA"/>
</dbReference>
<dbReference type="InterPro" id="IPR015947">
    <property type="entry name" value="PUA-like_sf"/>
</dbReference>
<accession>A0A081RLW9</accession>
<feature type="domain" description="ASCH" evidence="1">
    <location>
        <begin position="4"/>
        <end position="79"/>
    </location>
</feature>
<evidence type="ECO:0000313" key="2">
    <source>
        <dbReference type="EMBL" id="KEQ56192.1"/>
    </source>
</evidence>
<comment type="caution">
    <text evidence="2">The sequence shown here is derived from an EMBL/GenBank/DDBJ whole genome shotgun (WGS) entry which is preliminary data.</text>
</comment>
<dbReference type="CDD" id="cd06554">
    <property type="entry name" value="ASCH_ASC-1_like"/>
    <property type="match status" value="1"/>
</dbReference>
<keyword evidence="3" id="KW-1185">Reference proteome</keyword>
<evidence type="ECO:0000313" key="3">
    <source>
        <dbReference type="Proteomes" id="UP000028059"/>
    </source>
</evidence>
<dbReference type="InterPro" id="IPR007374">
    <property type="entry name" value="ASCH_domain"/>
</dbReference>
<proteinExistence type="predicted"/>
<dbReference type="Gene3D" id="2.30.130.30">
    <property type="entry name" value="Hypothetical protein"/>
    <property type="match status" value="1"/>
</dbReference>
<sequence>MKCLSVSQPFADLIILGKKTIELRKWNTNYRGELLIHAPLKIRKEDCKRLRIDKKFVTGAIIGKVEIYDVKKYESRNQVRLDQRFHFASRDFHDRTFGFLLKNPRAFRVPIPYKGQLGLFEAELPKTKINNKEIVSDIIDEEYRYQWIGHH</sequence>
<name>A0A081RLW9_9ARCH</name>
<protein>
    <submittedName>
        <fullName evidence="2">ASCH domain protein</fullName>
    </submittedName>
</protein>
<dbReference type="Pfam" id="PF04266">
    <property type="entry name" value="ASCH"/>
    <property type="match status" value="1"/>
</dbReference>
<dbReference type="PATRIC" id="fig|1502293.3.peg.1258"/>
<organism evidence="2 3">
    <name type="scientific">Marine Group I thaumarchaeote SCGC AAA799-N04</name>
    <dbReference type="NCBI Taxonomy" id="1502293"/>
    <lineage>
        <taxon>Archaea</taxon>
        <taxon>Nitrososphaerota</taxon>
        <taxon>Marine Group I</taxon>
    </lineage>
</organism>